<dbReference type="STRING" id="1844972.A7K91_07035"/>
<protein>
    <recommendedName>
        <fullName evidence="3">Polymerase nucleotidyl transferase domain-containing protein</fullName>
    </recommendedName>
</protein>
<dbReference type="Gene3D" id="1.20.120.330">
    <property type="entry name" value="Nucleotidyltransferases domain 2"/>
    <property type="match status" value="1"/>
</dbReference>
<gene>
    <name evidence="1" type="ORF">A7K91_07035</name>
</gene>
<dbReference type="AlphaFoldDB" id="A0A1A5YLW7"/>
<evidence type="ECO:0008006" key="3">
    <source>
        <dbReference type="Google" id="ProtNLM"/>
    </source>
</evidence>
<dbReference type="Gene3D" id="3.30.460.10">
    <property type="entry name" value="Beta Polymerase, domain 2"/>
    <property type="match status" value="1"/>
</dbReference>
<reference evidence="1 2" key="1">
    <citation type="submission" date="2016-05" db="EMBL/GenBank/DDBJ databases">
        <title>Paenibacillus oryzae. sp. nov., isolated from the rice root.</title>
        <authorList>
            <person name="Zhang J."/>
            <person name="Zhang X."/>
        </authorList>
    </citation>
    <scope>NUCLEOTIDE SEQUENCE [LARGE SCALE GENOMIC DNA]</scope>
    <source>
        <strain evidence="1 2">1DrF-4</strain>
    </source>
</reference>
<dbReference type="Proteomes" id="UP000092024">
    <property type="component" value="Unassembled WGS sequence"/>
</dbReference>
<dbReference type="SUPFAM" id="SSF81301">
    <property type="entry name" value="Nucleotidyltransferase"/>
    <property type="match status" value="1"/>
</dbReference>
<evidence type="ECO:0000313" key="2">
    <source>
        <dbReference type="Proteomes" id="UP000092024"/>
    </source>
</evidence>
<organism evidence="1 2">
    <name type="scientific">Paenibacillus oryzae</name>
    <dbReference type="NCBI Taxonomy" id="1844972"/>
    <lineage>
        <taxon>Bacteria</taxon>
        <taxon>Bacillati</taxon>
        <taxon>Bacillota</taxon>
        <taxon>Bacilli</taxon>
        <taxon>Bacillales</taxon>
        <taxon>Paenibacillaceae</taxon>
        <taxon>Paenibacillus</taxon>
    </lineage>
</organism>
<name>A0A1A5YLW7_9BACL</name>
<dbReference type="EMBL" id="LYPA01000045">
    <property type="protein sequence ID" value="OBR66602.1"/>
    <property type="molecule type" value="Genomic_DNA"/>
</dbReference>
<accession>A0A1A5YLW7</accession>
<evidence type="ECO:0000313" key="1">
    <source>
        <dbReference type="EMBL" id="OBR66602.1"/>
    </source>
</evidence>
<dbReference type="OrthoDB" id="9791330at2"/>
<sequence length="371" mass="42651">MVDVFAVADIIIKHIKAHYPQDVAIVGYYGSYLQGRATERSDLDFFFIPATDRGMQVGCPFIIDGISFDFWPISWDRAKGMSLSEEWNTTIIADCELLYVRSGDDLARFMALRETISGMGSEARTPDMISKAEAALKDSLMTIAKMRLAESSKELSYCRIQAKEIAVNIFKSLGYLNQTYYKRMWGHYREQVRTLPIKPDRLDQHLDTIMFSTRPDEIMSACDRLIADTISLISERQNSLEEIRSFKARMTGYYEEEKGMLNKLLTACEKGHYETAFFVAIGVQDFLAWLLYGAEKGRWPSAVDLGEHREVYERYGYPDLIALLDPTDFEPLRLAVLQLMEKLEAHLRAEDINLNQFSSVDEFELFYRGKV</sequence>
<comment type="caution">
    <text evidence="1">The sequence shown here is derived from an EMBL/GenBank/DDBJ whole genome shotgun (WGS) entry which is preliminary data.</text>
</comment>
<proteinExistence type="predicted"/>
<dbReference type="InterPro" id="IPR043519">
    <property type="entry name" value="NT_sf"/>
</dbReference>
<dbReference type="RefSeq" id="WP_068681440.1">
    <property type="nucleotide sequence ID" value="NZ_LYPA01000045.1"/>
</dbReference>
<keyword evidence="2" id="KW-1185">Reference proteome</keyword>